<feature type="compositionally biased region" description="Acidic residues" evidence="2">
    <location>
        <begin position="83"/>
        <end position="93"/>
    </location>
</feature>
<dbReference type="GO" id="GO:0044773">
    <property type="term" value="P:mitotic DNA damage checkpoint signaling"/>
    <property type="evidence" value="ECO:0007669"/>
    <property type="project" value="TreeGrafter"/>
</dbReference>
<name>A0A1E7F8C6_9STRA</name>
<feature type="compositionally biased region" description="Low complexity" evidence="2">
    <location>
        <begin position="203"/>
        <end position="219"/>
    </location>
</feature>
<dbReference type="PANTHER" id="PTHR44167">
    <property type="entry name" value="OVARIAN-SPECIFIC SERINE/THREONINE-PROTEIN KINASE LOK-RELATED"/>
    <property type="match status" value="1"/>
</dbReference>
<feature type="region of interest" description="Disordered" evidence="2">
    <location>
        <begin position="178"/>
        <end position="220"/>
    </location>
</feature>
<feature type="compositionally biased region" description="Polar residues" evidence="2">
    <location>
        <begin position="178"/>
        <end position="187"/>
    </location>
</feature>
<evidence type="ECO:0000313" key="5">
    <source>
        <dbReference type="EMBL" id="OEU14406.1"/>
    </source>
</evidence>
<dbReference type="EMBL" id="KV784360">
    <property type="protein sequence ID" value="OEU14406.1"/>
    <property type="molecule type" value="Genomic_DNA"/>
</dbReference>
<dbReference type="InterPro" id="IPR011009">
    <property type="entry name" value="Kinase-like_dom_sf"/>
</dbReference>
<feature type="region of interest" description="Disordered" evidence="2">
    <location>
        <begin position="318"/>
        <end position="375"/>
    </location>
</feature>
<dbReference type="AlphaFoldDB" id="A0A1E7F8C6"/>
<organism evidence="5 6">
    <name type="scientific">Fragilariopsis cylindrus CCMP1102</name>
    <dbReference type="NCBI Taxonomy" id="635003"/>
    <lineage>
        <taxon>Eukaryota</taxon>
        <taxon>Sar</taxon>
        <taxon>Stramenopiles</taxon>
        <taxon>Ochrophyta</taxon>
        <taxon>Bacillariophyta</taxon>
        <taxon>Bacillariophyceae</taxon>
        <taxon>Bacillariophycidae</taxon>
        <taxon>Bacillariales</taxon>
        <taxon>Bacillariaceae</taxon>
        <taxon>Fragilariopsis</taxon>
    </lineage>
</organism>
<evidence type="ECO:0000256" key="3">
    <source>
        <dbReference type="SAM" id="SignalP"/>
    </source>
</evidence>
<dbReference type="GO" id="GO:0005524">
    <property type="term" value="F:ATP binding"/>
    <property type="evidence" value="ECO:0007669"/>
    <property type="project" value="InterPro"/>
</dbReference>
<proteinExistence type="predicted"/>
<keyword evidence="5" id="KW-0808">Transferase</keyword>
<feature type="coiled-coil region" evidence="1">
    <location>
        <begin position="140"/>
        <end position="174"/>
    </location>
</feature>
<protein>
    <submittedName>
        <fullName evidence="5">Kinase-like protein</fullName>
    </submittedName>
</protein>
<evidence type="ECO:0000256" key="2">
    <source>
        <dbReference type="SAM" id="MobiDB-lite"/>
    </source>
</evidence>
<keyword evidence="1" id="KW-0175">Coiled coil</keyword>
<feature type="compositionally biased region" description="Low complexity" evidence="2">
    <location>
        <begin position="494"/>
        <end position="508"/>
    </location>
</feature>
<dbReference type="Pfam" id="PF00069">
    <property type="entry name" value="Pkinase"/>
    <property type="match status" value="1"/>
</dbReference>
<dbReference type="PROSITE" id="PS00108">
    <property type="entry name" value="PROTEIN_KINASE_ST"/>
    <property type="match status" value="1"/>
</dbReference>
<accession>A0A1E7F8C6</accession>
<keyword evidence="5" id="KW-0418">Kinase</keyword>
<feature type="compositionally biased region" description="Low complexity" evidence="2">
    <location>
        <begin position="779"/>
        <end position="811"/>
    </location>
</feature>
<sequence length="820" mass="91554">MGSSPFVLLLILILTLLISLTYNNSSSSTIEALIISGGHHLPTTNRKLLRLQQPPKPSVGISSSLFKLYANTPRRTRRIDEILFGDDDDDNNDDPNNNNNDVEDDECDASSYNDLTMSVNSLQSTLAAEQQKASTLAVKLANAESVIAEQKKRLETKKKSLAIKDQKLKELEQKFNASFNTNNSKNQPIRPPRPPSLPVNKQTTATSVSTSNKKSTTTVFPPVPWQYPPLTSKERQYPLISYWSINTNSDEITGTVTCHPSIPDGTTIVTSSLQWGLTDTNTDDTKSKVLNENYNVIYKQEGTPATIVTTQSGSKYQLGEKKIQQQSQSQQQFGQQPQSQFGQQSQSQPSSQQQQQTPPSNNKPPPPLHPSNKLYPNLEYKLTGQSISNGFGTKYLLAGIPKRKPSGRCEIIMAYKADEQSRPILNTGSNSNGSGDVYIVKLSKLKEKLEREYNNYCRVQENNQQPSQQTNNDVTNNNSNDWMGGMTNMLFGDNNNNNNNGSSNSNSNSSPFVKCYDFLPVCEGSIIYAQHSALILEKGYEDLRDYEYKLQTQNQNQNGQDQNQNDLTNTKTQEVDGIMNPILVQSSLLSAAKCLDTLHNKARLVYTDLKAENLIFMSSNDQQLSNANINIKGIDLESCIPVKGHPLDYTPEACPPEFAIKHLNGQAYDFTLEYSYDIWSFGMLAYELATGRAYFKGKTPPQIMKILGRSSTEGGFQPPLSAMTNINAGNGNYNNDNEAIVIQDKHLIDLIRSCLQVDPRYRINVNQILRHSYFKQQLRLSQNQGQQRPVQQQQQQQQSQSPPQSPQQQQQPGGGGGTFW</sequence>
<feature type="domain" description="Protein kinase" evidence="4">
    <location>
        <begin position="380"/>
        <end position="774"/>
    </location>
</feature>
<feature type="compositionally biased region" description="Low complexity" evidence="2">
    <location>
        <begin position="467"/>
        <end position="481"/>
    </location>
</feature>
<keyword evidence="3" id="KW-0732">Signal</keyword>
<evidence type="ECO:0000313" key="6">
    <source>
        <dbReference type="Proteomes" id="UP000095751"/>
    </source>
</evidence>
<dbReference type="GO" id="GO:0005737">
    <property type="term" value="C:cytoplasm"/>
    <property type="evidence" value="ECO:0007669"/>
    <property type="project" value="TreeGrafter"/>
</dbReference>
<reference evidence="5 6" key="1">
    <citation type="submission" date="2016-09" db="EMBL/GenBank/DDBJ databases">
        <title>Extensive genetic diversity and differential bi-allelic expression allows diatom success in the polar Southern Ocean.</title>
        <authorList>
            <consortium name="DOE Joint Genome Institute"/>
            <person name="Mock T."/>
            <person name="Otillar R.P."/>
            <person name="Strauss J."/>
            <person name="Dupont C."/>
            <person name="Frickenhaus S."/>
            <person name="Maumus F."/>
            <person name="Mcmullan M."/>
            <person name="Sanges R."/>
            <person name="Schmutz J."/>
            <person name="Toseland A."/>
            <person name="Valas R."/>
            <person name="Veluchamy A."/>
            <person name="Ward B.J."/>
            <person name="Allen A."/>
            <person name="Barry K."/>
            <person name="Falciatore A."/>
            <person name="Ferrante M."/>
            <person name="Fortunato A.E."/>
            <person name="Gloeckner G."/>
            <person name="Gruber A."/>
            <person name="Hipkin R."/>
            <person name="Janech M."/>
            <person name="Kroth P."/>
            <person name="Leese F."/>
            <person name="Lindquist E."/>
            <person name="Lyon B.R."/>
            <person name="Martin J."/>
            <person name="Mayer C."/>
            <person name="Parker M."/>
            <person name="Quesneville H."/>
            <person name="Raymond J."/>
            <person name="Uhlig C."/>
            <person name="Valentin K.U."/>
            <person name="Worden A.Z."/>
            <person name="Armbrust E.V."/>
            <person name="Bowler C."/>
            <person name="Green B."/>
            <person name="Moulton V."/>
            <person name="Van Oosterhout C."/>
            <person name="Grigoriev I."/>
        </authorList>
    </citation>
    <scope>NUCLEOTIDE SEQUENCE [LARGE SCALE GENOMIC DNA]</scope>
    <source>
        <strain evidence="5 6">CCMP1102</strain>
    </source>
</reference>
<dbReference type="GO" id="GO:0004674">
    <property type="term" value="F:protein serine/threonine kinase activity"/>
    <property type="evidence" value="ECO:0007669"/>
    <property type="project" value="TreeGrafter"/>
</dbReference>
<dbReference type="OrthoDB" id="191792at2759"/>
<dbReference type="InParanoid" id="A0A1E7F8C6"/>
<dbReference type="PANTHER" id="PTHR44167:SF24">
    <property type="entry name" value="SERINE_THREONINE-PROTEIN KINASE CHK2"/>
    <property type="match status" value="1"/>
</dbReference>
<feature type="region of interest" description="Disordered" evidence="2">
    <location>
        <begin position="460"/>
        <end position="508"/>
    </location>
</feature>
<dbReference type="InterPro" id="IPR000719">
    <property type="entry name" value="Prot_kinase_dom"/>
</dbReference>
<dbReference type="Gene3D" id="1.10.510.10">
    <property type="entry name" value="Transferase(Phosphotransferase) domain 1"/>
    <property type="match status" value="1"/>
</dbReference>
<dbReference type="Proteomes" id="UP000095751">
    <property type="component" value="Unassembled WGS sequence"/>
</dbReference>
<gene>
    <name evidence="5" type="ORF">FRACYDRAFT_240945</name>
</gene>
<dbReference type="SUPFAM" id="SSF56112">
    <property type="entry name" value="Protein kinase-like (PK-like)"/>
    <property type="match status" value="1"/>
</dbReference>
<keyword evidence="6" id="KW-1185">Reference proteome</keyword>
<evidence type="ECO:0000256" key="1">
    <source>
        <dbReference type="SAM" id="Coils"/>
    </source>
</evidence>
<feature type="signal peptide" evidence="3">
    <location>
        <begin position="1"/>
        <end position="23"/>
    </location>
</feature>
<evidence type="ECO:0000259" key="4">
    <source>
        <dbReference type="PROSITE" id="PS50011"/>
    </source>
</evidence>
<feature type="compositionally biased region" description="Low complexity" evidence="2">
    <location>
        <begin position="324"/>
        <end position="360"/>
    </location>
</feature>
<dbReference type="KEGG" id="fcy:FRACYDRAFT_240945"/>
<dbReference type="InterPro" id="IPR008271">
    <property type="entry name" value="Ser/Thr_kinase_AS"/>
</dbReference>
<feature type="region of interest" description="Disordered" evidence="2">
    <location>
        <begin position="83"/>
        <end position="108"/>
    </location>
</feature>
<feature type="region of interest" description="Disordered" evidence="2">
    <location>
        <begin position="779"/>
        <end position="820"/>
    </location>
</feature>
<feature type="chain" id="PRO_5009192793" evidence="3">
    <location>
        <begin position="24"/>
        <end position="820"/>
    </location>
</feature>
<dbReference type="GO" id="GO:0005634">
    <property type="term" value="C:nucleus"/>
    <property type="evidence" value="ECO:0007669"/>
    <property type="project" value="TreeGrafter"/>
</dbReference>
<dbReference type="SMART" id="SM00220">
    <property type="entry name" value="S_TKc"/>
    <property type="match status" value="1"/>
</dbReference>
<dbReference type="PROSITE" id="PS50011">
    <property type="entry name" value="PROTEIN_KINASE_DOM"/>
    <property type="match status" value="1"/>
</dbReference>